<dbReference type="PANTHER" id="PTHR22050:SF0">
    <property type="entry name" value="TRANSMEMBRANE PROTEIN 131 HOMOLOG"/>
    <property type="match status" value="1"/>
</dbReference>
<dbReference type="GO" id="GO:0016020">
    <property type="term" value="C:membrane"/>
    <property type="evidence" value="ECO:0007669"/>
    <property type="project" value="TreeGrafter"/>
</dbReference>
<organism evidence="2 3">
    <name type="scientific">Parnassius apollo</name>
    <name type="common">Apollo butterfly</name>
    <name type="synonym">Papilio apollo</name>
    <dbReference type="NCBI Taxonomy" id="110799"/>
    <lineage>
        <taxon>Eukaryota</taxon>
        <taxon>Metazoa</taxon>
        <taxon>Ecdysozoa</taxon>
        <taxon>Arthropoda</taxon>
        <taxon>Hexapoda</taxon>
        <taxon>Insecta</taxon>
        <taxon>Pterygota</taxon>
        <taxon>Neoptera</taxon>
        <taxon>Endopterygota</taxon>
        <taxon>Lepidoptera</taxon>
        <taxon>Glossata</taxon>
        <taxon>Ditrysia</taxon>
        <taxon>Papilionoidea</taxon>
        <taxon>Papilionidae</taxon>
        <taxon>Parnassiinae</taxon>
        <taxon>Parnassini</taxon>
        <taxon>Parnassius</taxon>
        <taxon>Parnassius</taxon>
    </lineage>
</organism>
<feature type="compositionally biased region" description="Low complexity" evidence="1">
    <location>
        <begin position="822"/>
        <end position="839"/>
    </location>
</feature>
<feature type="compositionally biased region" description="Basic residues" evidence="1">
    <location>
        <begin position="621"/>
        <end position="638"/>
    </location>
</feature>
<name>A0A8S3XK78_PARAO</name>
<sequence length="871" mass="93688">MCGTVGCRAREVYAVCLASGERSVLVRRVAGAAAAGRWAQRGARRLGRAAARLARPRAPAPAPPSSTTRPPHHPHPHTHQHEPPQRTLTAYVRVKANIPGGALVVCVEARGAPAGEHAAPLQLRLRPRGHLDPPLTVSVRAANSAHSAVRLQGAVRGARCRPVPPALHVPYSDAPRDPCADPAHAYAHNGDEAPQRPAGAHLALLRSQLEPLQHFTEVAQLTLNYGEMWASAWGGEAGEAVAMREVRCEGCVRLGRAALPYSLHLLPGTLRLSPAQLHFVTAREGEGDGEAGEEEEGVVGAQGAVELRAHNECPLPLRVQLSVPPHLQLHFHVTDLTPLVLEPGASAVVARLQLQQSALRDNVSLHAHVTLHTNLSHYTVPVFVYSGRFTLEWEWPWGSAEEEGVSLGVLGTSASRRVLLRLRNAGSVRLCARELRALLPAASAHLALHACAQHRDPPPDHPCRCVEGGETAEAWLTVVAPARGGDVRGELRVRSRHAATRVPLRLRALPGRLAAHPLLLPAAAPVRTHTHTHGEVRVRSRHAATRVPLRLRALPGRLAAHPLLLPAAAPVRTNTRTHTARCACAAGTPPPACRCACARCPAASPRTRCCCPPPRPYVRTHAHTRRGARAQPARRHPRAAAPAARAARPPRRAPAAARRPPPTTNTLAHTRRGARAQPARRHPRAAAPARAARPPCRAPAAAARRRARTYAHTHSHGEVRVRSRHAATRVPLRLRALPGRLAAHPLLLPAAAPVRTNTRTHTARCACAAGTPPPACRCACARCPAASPRTRCCCPPPRPYVRTHALTRRGARAQPARRHPRAAAPARAARPPRRAPAAAARRRARTYAHTRSHGEVRVRSRHAATLVHYFN</sequence>
<dbReference type="PANTHER" id="PTHR22050">
    <property type="entry name" value="RW1 PROTEIN HOMOLOG"/>
    <property type="match status" value="1"/>
</dbReference>
<feature type="region of interest" description="Disordered" evidence="1">
    <location>
        <begin position="51"/>
        <end position="85"/>
    </location>
</feature>
<dbReference type="InterPro" id="IPR039877">
    <property type="entry name" value="TMEM131-like"/>
</dbReference>
<dbReference type="AlphaFoldDB" id="A0A8S3XK78"/>
<comment type="caution">
    <text evidence="2">The sequence shown here is derived from an EMBL/GenBank/DDBJ whole genome shotgun (WGS) entry which is preliminary data.</text>
</comment>
<dbReference type="EMBL" id="CAJQZP010001206">
    <property type="protein sequence ID" value="CAG5029204.1"/>
    <property type="molecule type" value="Genomic_DNA"/>
</dbReference>
<evidence type="ECO:0000313" key="2">
    <source>
        <dbReference type="EMBL" id="CAG5029204.1"/>
    </source>
</evidence>
<feature type="region of interest" description="Disordered" evidence="1">
    <location>
        <begin position="808"/>
        <end position="857"/>
    </location>
</feature>
<feature type="compositionally biased region" description="Basic residues" evidence="1">
    <location>
        <begin position="703"/>
        <end position="714"/>
    </location>
</feature>
<proteinExistence type="predicted"/>
<feature type="compositionally biased region" description="Basic residues" evidence="1">
    <location>
        <begin position="808"/>
        <end position="821"/>
    </location>
</feature>
<evidence type="ECO:0000256" key="1">
    <source>
        <dbReference type="SAM" id="MobiDB-lite"/>
    </source>
</evidence>
<keyword evidence="3" id="KW-1185">Reference proteome</keyword>
<dbReference type="OrthoDB" id="168404at2759"/>
<feature type="compositionally biased region" description="Basic residues" evidence="1">
    <location>
        <begin position="669"/>
        <end position="684"/>
    </location>
</feature>
<feature type="compositionally biased region" description="Low complexity" evidence="1">
    <location>
        <begin position="685"/>
        <end position="702"/>
    </location>
</feature>
<feature type="compositionally biased region" description="Basic residues" evidence="1">
    <location>
        <begin position="840"/>
        <end position="851"/>
    </location>
</feature>
<protein>
    <submittedName>
        <fullName evidence="2">(apollo) hypothetical protein</fullName>
    </submittedName>
</protein>
<reference evidence="2" key="1">
    <citation type="submission" date="2021-04" db="EMBL/GenBank/DDBJ databases">
        <authorList>
            <person name="Tunstrom K."/>
        </authorList>
    </citation>
    <scope>NUCLEOTIDE SEQUENCE</scope>
</reference>
<gene>
    <name evidence="2" type="ORF">PAPOLLO_LOCUS19185</name>
</gene>
<feature type="region of interest" description="Disordered" evidence="1">
    <location>
        <begin position="621"/>
        <end position="724"/>
    </location>
</feature>
<feature type="compositionally biased region" description="Low complexity" evidence="1">
    <location>
        <begin position="639"/>
        <end position="658"/>
    </location>
</feature>
<evidence type="ECO:0000313" key="3">
    <source>
        <dbReference type="Proteomes" id="UP000691718"/>
    </source>
</evidence>
<accession>A0A8S3XK78</accession>
<dbReference type="Proteomes" id="UP000691718">
    <property type="component" value="Unassembled WGS sequence"/>
</dbReference>